<name>L0L2U0_METHD</name>
<geneLocation type="plasmid" evidence="2 3">
    <name>pMETHO01</name>
</geneLocation>
<keyword evidence="1" id="KW-1133">Transmembrane helix</keyword>
<protein>
    <submittedName>
        <fullName evidence="2">Uncharacterized protein</fullName>
    </submittedName>
</protein>
<reference evidence="3" key="1">
    <citation type="submission" date="2012-02" db="EMBL/GenBank/DDBJ databases">
        <title>Complete sequence of plasmid of Methanomethylovorans hollandica DSM 15978.</title>
        <authorList>
            <person name="Lucas S."/>
            <person name="Copeland A."/>
            <person name="Lapidus A."/>
            <person name="Glavina del Rio T."/>
            <person name="Dalin E."/>
            <person name="Tice H."/>
            <person name="Bruce D."/>
            <person name="Goodwin L."/>
            <person name="Pitluck S."/>
            <person name="Peters L."/>
            <person name="Mikhailova N."/>
            <person name="Held B."/>
            <person name="Kyrpides N."/>
            <person name="Mavromatis K."/>
            <person name="Ivanova N."/>
            <person name="Brettin T."/>
            <person name="Detter J.C."/>
            <person name="Han C."/>
            <person name="Larimer F."/>
            <person name="Land M."/>
            <person name="Hauser L."/>
            <person name="Markowitz V."/>
            <person name="Cheng J.-F."/>
            <person name="Hugenholtz P."/>
            <person name="Woyke T."/>
            <person name="Wu D."/>
            <person name="Spring S."/>
            <person name="Schroeder M."/>
            <person name="Brambilla E."/>
            <person name="Klenk H.-P."/>
            <person name="Eisen J.A."/>
        </authorList>
    </citation>
    <scope>NUCLEOTIDE SEQUENCE [LARGE SCALE GENOMIC DNA]</scope>
    <source>
        <strain evidence="3">DSM 15978 / NBRC 107637 / DMS1</strain>
        <plasmid evidence="3">Plasmid pMETHO01</plasmid>
    </source>
</reference>
<proteinExistence type="predicted"/>
<evidence type="ECO:0000313" key="2">
    <source>
        <dbReference type="EMBL" id="AGB50624.1"/>
    </source>
</evidence>
<sequence>MISLFSDKMELNVATGTLLDAYMTFANMTLALMMLVASLYSLMYVKEHILVNPSRAFVEALYEELPLT</sequence>
<dbReference type="KEGG" id="mhz:Metho_2484"/>
<dbReference type="RefSeq" id="WP_015313756.1">
    <property type="nucleotide sequence ID" value="NC_019972.1"/>
</dbReference>
<evidence type="ECO:0000313" key="3">
    <source>
        <dbReference type="Proteomes" id="UP000010866"/>
    </source>
</evidence>
<accession>L0L2U0</accession>
<dbReference type="HOGENOM" id="CLU_2784106_0_0_2"/>
<keyword evidence="2" id="KW-0614">Plasmid</keyword>
<dbReference type="Proteomes" id="UP000010866">
    <property type="component" value="Plasmid pMETHO01"/>
</dbReference>
<dbReference type="EMBL" id="CP003363">
    <property type="protein sequence ID" value="AGB50624.1"/>
    <property type="molecule type" value="Genomic_DNA"/>
</dbReference>
<dbReference type="AlphaFoldDB" id="L0L2U0"/>
<keyword evidence="1" id="KW-0472">Membrane</keyword>
<keyword evidence="3" id="KW-1185">Reference proteome</keyword>
<gene>
    <name evidence="2" type="ordered locus">Metho_2484</name>
</gene>
<organism evidence="2 3">
    <name type="scientific">Methanomethylovorans hollandica (strain DSM 15978 / NBRC 107637 / DMS1)</name>
    <dbReference type="NCBI Taxonomy" id="867904"/>
    <lineage>
        <taxon>Archaea</taxon>
        <taxon>Methanobacteriati</taxon>
        <taxon>Methanobacteriota</taxon>
        <taxon>Stenosarchaea group</taxon>
        <taxon>Methanomicrobia</taxon>
        <taxon>Methanosarcinales</taxon>
        <taxon>Methanosarcinaceae</taxon>
        <taxon>Methanomethylovorans</taxon>
    </lineage>
</organism>
<dbReference type="GeneID" id="14401446"/>
<keyword evidence="1" id="KW-0812">Transmembrane</keyword>
<evidence type="ECO:0000256" key="1">
    <source>
        <dbReference type="SAM" id="Phobius"/>
    </source>
</evidence>
<feature type="transmembrane region" description="Helical" evidence="1">
    <location>
        <begin position="25"/>
        <end position="45"/>
    </location>
</feature>